<reference evidence="5 6" key="1">
    <citation type="submission" date="2017-07" db="EMBL/GenBank/DDBJ databases">
        <title>Genome sequencing and assembly of Paenibacillus rigui.</title>
        <authorList>
            <person name="Mayilraj S."/>
        </authorList>
    </citation>
    <scope>NUCLEOTIDE SEQUENCE [LARGE SCALE GENOMIC DNA]</scope>
    <source>
        <strain evidence="5 6">JCM 16352</strain>
    </source>
</reference>
<evidence type="ECO:0000313" key="6">
    <source>
        <dbReference type="Proteomes" id="UP000215509"/>
    </source>
</evidence>
<name>A0A229UHZ4_9BACL</name>
<feature type="domain" description="ABC transporter" evidence="4">
    <location>
        <begin position="6"/>
        <end position="232"/>
    </location>
</feature>
<dbReference type="InterPro" id="IPR017871">
    <property type="entry name" value="ABC_transporter-like_CS"/>
</dbReference>
<accession>A0A229UHZ4</accession>
<keyword evidence="2" id="KW-0547">Nucleotide-binding</keyword>
<dbReference type="OrthoDB" id="2353216at2"/>
<keyword evidence="1" id="KW-0813">Transport</keyword>
<dbReference type="SMART" id="SM00382">
    <property type="entry name" value="AAA"/>
    <property type="match status" value="1"/>
</dbReference>
<dbReference type="PANTHER" id="PTHR42939">
    <property type="entry name" value="ABC TRANSPORTER ATP-BINDING PROTEIN ALBC-RELATED"/>
    <property type="match status" value="1"/>
</dbReference>
<protein>
    <submittedName>
        <fullName evidence="5">ABC transporter ATP-binding protein</fullName>
    </submittedName>
</protein>
<evidence type="ECO:0000256" key="2">
    <source>
        <dbReference type="ARBA" id="ARBA00022741"/>
    </source>
</evidence>
<keyword evidence="6" id="KW-1185">Reference proteome</keyword>
<dbReference type="GO" id="GO:0016887">
    <property type="term" value="F:ATP hydrolysis activity"/>
    <property type="evidence" value="ECO:0007669"/>
    <property type="project" value="InterPro"/>
</dbReference>
<dbReference type="PROSITE" id="PS50893">
    <property type="entry name" value="ABC_TRANSPORTER_2"/>
    <property type="match status" value="1"/>
</dbReference>
<dbReference type="PROSITE" id="PS00211">
    <property type="entry name" value="ABC_TRANSPORTER_1"/>
    <property type="match status" value="1"/>
</dbReference>
<proteinExistence type="predicted"/>
<dbReference type="InterPro" id="IPR051782">
    <property type="entry name" value="ABC_Transporter_VariousFunc"/>
</dbReference>
<dbReference type="RefSeq" id="WP_094018139.1">
    <property type="nucleotide sequence ID" value="NZ_NMQW01000052.1"/>
</dbReference>
<dbReference type="CDD" id="cd03230">
    <property type="entry name" value="ABC_DR_subfamily_A"/>
    <property type="match status" value="1"/>
</dbReference>
<comment type="caution">
    <text evidence="5">The sequence shown here is derived from an EMBL/GenBank/DDBJ whole genome shotgun (WGS) entry which is preliminary data.</text>
</comment>
<evidence type="ECO:0000259" key="4">
    <source>
        <dbReference type="PROSITE" id="PS50893"/>
    </source>
</evidence>
<evidence type="ECO:0000313" key="5">
    <source>
        <dbReference type="EMBL" id="OXM83042.1"/>
    </source>
</evidence>
<dbReference type="InterPro" id="IPR003593">
    <property type="entry name" value="AAA+_ATPase"/>
</dbReference>
<dbReference type="PANTHER" id="PTHR42939:SF1">
    <property type="entry name" value="ABC TRANSPORTER ATP-BINDING PROTEIN ALBC-RELATED"/>
    <property type="match status" value="1"/>
</dbReference>
<dbReference type="EMBL" id="NMQW01000052">
    <property type="protein sequence ID" value="OXM83042.1"/>
    <property type="molecule type" value="Genomic_DNA"/>
</dbReference>
<dbReference type="InterPro" id="IPR003439">
    <property type="entry name" value="ABC_transporter-like_ATP-bd"/>
</dbReference>
<evidence type="ECO:0000256" key="1">
    <source>
        <dbReference type="ARBA" id="ARBA00022448"/>
    </source>
</evidence>
<dbReference type="AlphaFoldDB" id="A0A229UHZ4"/>
<dbReference type="Pfam" id="PF00005">
    <property type="entry name" value="ABC_tran"/>
    <property type="match status" value="1"/>
</dbReference>
<dbReference type="Proteomes" id="UP000215509">
    <property type="component" value="Unassembled WGS sequence"/>
</dbReference>
<gene>
    <name evidence="5" type="ORF">CF651_27910</name>
</gene>
<evidence type="ECO:0000256" key="3">
    <source>
        <dbReference type="ARBA" id="ARBA00022840"/>
    </source>
</evidence>
<dbReference type="InterPro" id="IPR027417">
    <property type="entry name" value="P-loop_NTPase"/>
</dbReference>
<dbReference type="GO" id="GO:0005524">
    <property type="term" value="F:ATP binding"/>
    <property type="evidence" value="ECO:0007669"/>
    <property type="project" value="UniProtKB-KW"/>
</dbReference>
<sequence length="250" mass="27795">MDKHVLTLNKVAKRIQKQQIIHSVDFSLNQGQALALCGGNGAGKSTILRMIAGILQPSSGSIEVNGVSWKHDRQGYAEQIGYMPDDYRFGQGLSAEETLTFWASLRKVSKDRVQDILNMVGLYEVRNKSVSSFSKGMRQRLLFAQALLTKPPLLIMDEPTNGLDPYWLESFITLVRAAKMEGHTIIFSTHQLEIAEAVADHVIFLKEGRVMEEGTVNDFRQSYGSHGLQSAFHRLFGLPGSIQSNGGETR</sequence>
<organism evidence="5 6">
    <name type="scientific">Paenibacillus rigui</name>
    <dbReference type="NCBI Taxonomy" id="554312"/>
    <lineage>
        <taxon>Bacteria</taxon>
        <taxon>Bacillati</taxon>
        <taxon>Bacillota</taxon>
        <taxon>Bacilli</taxon>
        <taxon>Bacillales</taxon>
        <taxon>Paenibacillaceae</taxon>
        <taxon>Paenibacillus</taxon>
    </lineage>
</organism>
<keyword evidence="3 5" id="KW-0067">ATP-binding</keyword>
<dbReference type="SUPFAM" id="SSF52540">
    <property type="entry name" value="P-loop containing nucleoside triphosphate hydrolases"/>
    <property type="match status" value="1"/>
</dbReference>
<dbReference type="Gene3D" id="3.40.50.300">
    <property type="entry name" value="P-loop containing nucleotide triphosphate hydrolases"/>
    <property type="match status" value="1"/>
</dbReference>